<evidence type="ECO:0000256" key="4">
    <source>
        <dbReference type="ARBA" id="ARBA00034320"/>
    </source>
</evidence>
<dbReference type="SMART" id="SM00833">
    <property type="entry name" value="CobW_C"/>
    <property type="match status" value="1"/>
</dbReference>
<dbReference type="SUPFAM" id="SSF90002">
    <property type="entry name" value="Hypothetical protein YjiA, C-terminal domain"/>
    <property type="match status" value="1"/>
</dbReference>
<dbReference type="SUPFAM" id="SSF52540">
    <property type="entry name" value="P-loop containing nucleoside triphosphate hydrolases"/>
    <property type="match status" value="1"/>
</dbReference>
<comment type="caution">
    <text evidence="8">The sequence shown here is derived from an EMBL/GenBank/DDBJ whole genome shotgun (WGS) entry which is preliminary data.</text>
</comment>
<evidence type="ECO:0000256" key="3">
    <source>
        <dbReference type="ARBA" id="ARBA00023186"/>
    </source>
</evidence>
<dbReference type="Gene3D" id="3.30.1220.10">
    <property type="entry name" value="CobW-like, C-terminal domain"/>
    <property type="match status" value="1"/>
</dbReference>
<evidence type="ECO:0000256" key="6">
    <source>
        <dbReference type="ARBA" id="ARBA00049117"/>
    </source>
</evidence>
<name>A0ABV9YVD5_9HYPH</name>
<reference evidence="9" key="1">
    <citation type="journal article" date="2019" name="Int. J. Syst. Evol. Microbiol.">
        <title>The Global Catalogue of Microorganisms (GCM) 10K type strain sequencing project: providing services to taxonomists for standard genome sequencing and annotation.</title>
        <authorList>
            <consortium name="The Broad Institute Genomics Platform"/>
            <consortium name="The Broad Institute Genome Sequencing Center for Infectious Disease"/>
            <person name="Wu L."/>
            <person name="Ma J."/>
        </authorList>
    </citation>
    <scope>NUCLEOTIDE SEQUENCE [LARGE SCALE GENOMIC DNA]</scope>
    <source>
        <strain evidence="9">CGMCC 1.16444</strain>
    </source>
</reference>
<keyword evidence="2" id="KW-0378">Hydrolase</keyword>
<dbReference type="Gene3D" id="3.40.50.300">
    <property type="entry name" value="P-loop containing nucleotide triphosphate hydrolases"/>
    <property type="match status" value="1"/>
</dbReference>
<evidence type="ECO:0000256" key="1">
    <source>
        <dbReference type="ARBA" id="ARBA00022741"/>
    </source>
</evidence>
<comment type="similarity">
    <text evidence="4">Belongs to the SIMIBI class G3E GTPase family. ZNG1 subfamily.</text>
</comment>
<dbReference type="InterPro" id="IPR051316">
    <property type="entry name" value="Zinc-reg_GTPase_activator"/>
</dbReference>
<dbReference type="CDD" id="cd03112">
    <property type="entry name" value="CobW-like"/>
    <property type="match status" value="1"/>
</dbReference>
<evidence type="ECO:0000313" key="9">
    <source>
        <dbReference type="Proteomes" id="UP001595796"/>
    </source>
</evidence>
<dbReference type="RefSeq" id="WP_114957249.1">
    <property type="nucleotide sequence ID" value="NZ_JBHSJF010000002.1"/>
</dbReference>
<dbReference type="PANTHER" id="PTHR13748">
    <property type="entry name" value="COBW-RELATED"/>
    <property type="match status" value="1"/>
</dbReference>
<keyword evidence="9" id="KW-1185">Reference proteome</keyword>
<dbReference type="Pfam" id="PF02492">
    <property type="entry name" value="cobW"/>
    <property type="match status" value="1"/>
</dbReference>
<comment type="catalytic activity">
    <reaction evidence="6">
        <text>GTP + H2O = GDP + phosphate + H(+)</text>
        <dbReference type="Rhea" id="RHEA:19669"/>
        <dbReference type="ChEBI" id="CHEBI:15377"/>
        <dbReference type="ChEBI" id="CHEBI:15378"/>
        <dbReference type="ChEBI" id="CHEBI:37565"/>
        <dbReference type="ChEBI" id="CHEBI:43474"/>
        <dbReference type="ChEBI" id="CHEBI:58189"/>
    </reaction>
    <physiologicalReaction direction="left-to-right" evidence="6">
        <dbReference type="Rhea" id="RHEA:19670"/>
    </physiologicalReaction>
</comment>
<evidence type="ECO:0000259" key="7">
    <source>
        <dbReference type="SMART" id="SM00833"/>
    </source>
</evidence>
<keyword evidence="3" id="KW-0143">Chaperone</keyword>
<keyword evidence="1" id="KW-0547">Nucleotide-binding</keyword>
<accession>A0ABV9YVD5</accession>
<dbReference type="Proteomes" id="UP001595796">
    <property type="component" value="Unassembled WGS sequence"/>
</dbReference>
<proteinExistence type="inferred from homology"/>
<gene>
    <name evidence="8" type="ORF">ACFPFW_02160</name>
</gene>
<dbReference type="PANTHER" id="PTHR13748:SF62">
    <property type="entry name" value="COBW DOMAIN-CONTAINING PROTEIN"/>
    <property type="match status" value="1"/>
</dbReference>
<evidence type="ECO:0000256" key="5">
    <source>
        <dbReference type="ARBA" id="ARBA00045658"/>
    </source>
</evidence>
<dbReference type="InterPro" id="IPR003495">
    <property type="entry name" value="CobW/HypB/UreG_nucleotide-bd"/>
</dbReference>
<dbReference type="InterPro" id="IPR036627">
    <property type="entry name" value="CobW-likC_sf"/>
</dbReference>
<dbReference type="EMBL" id="JBHSJF010000002">
    <property type="protein sequence ID" value="MFC5066818.1"/>
    <property type="molecule type" value="Genomic_DNA"/>
</dbReference>
<sequence length="351" mass="37875">MTTGLGRAVPITVLTGFLGAGKTTLLNRLLRQPALANTLVLVNEFGEIGLDHLLMQGVEGDVVELSGGCLCCAVRTDLIETLSNLIAKRDAGQLSYERVILETTGLADPIPVLHSLQTDPYLAMRFALDGVITVVDAATGEGALKHEEAVRQVAVADRIVLTKTDLPEADEADIRRRISEFVPNATLLDAAKGEAEPERLFGITPWSSLGLPEVVGEWLAAEVKGERVGEHGRFRTTTIWSDAALPPMAFGMFVDLLKSGQGQRILRLKGLVKAADDPERPVVIHGVQHLFHPPVRLDSWPDDDHRTRIVVIGDGLDADVIAKLYDAFAGVPGAEPPDRSVLFATDDPISR</sequence>
<evidence type="ECO:0000313" key="8">
    <source>
        <dbReference type="EMBL" id="MFC5066818.1"/>
    </source>
</evidence>
<dbReference type="InterPro" id="IPR011629">
    <property type="entry name" value="CobW-like_C"/>
</dbReference>
<organism evidence="8 9">
    <name type="scientific">Flaviflagellibacter deserti</name>
    <dbReference type="NCBI Taxonomy" id="2267266"/>
    <lineage>
        <taxon>Bacteria</taxon>
        <taxon>Pseudomonadati</taxon>
        <taxon>Pseudomonadota</taxon>
        <taxon>Alphaproteobacteria</taxon>
        <taxon>Hyphomicrobiales</taxon>
        <taxon>Flaviflagellibacter</taxon>
    </lineage>
</organism>
<comment type="function">
    <text evidence="5">Zinc chaperone that directly transfers zinc cofactor to target proteins, thereby activating them. Zinc is transferred from the CXCC motif in the GTPase domain to the zinc binding site in target proteins in a process requiring GTP hydrolysis.</text>
</comment>
<protein>
    <submittedName>
        <fullName evidence="8">CobW family GTP-binding protein</fullName>
    </submittedName>
</protein>
<dbReference type="InterPro" id="IPR027417">
    <property type="entry name" value="P-loop_NTPase"/>
</dbReference>
<evidence type="ECO:0000256" key="2">
    <source>
        <dbReference type="ARBA" id="ARBA00022801"/>
    </source>
</evidence>
<dbReference type="Pfam" id="PF07683">
    <property type="entry name" value="CobW_C"/>
    <property type="match status" value="1"/>
</dbReference>
<feature type="domain" description="CobW C-terminal" evidence="7">
    <location>
        <begin position="234"/>
        <end position="329"/>
    </location>
</feature>